<dbReference type="EMBL" id="JACGWJ010000336">
    <property type="protein sequence ID" value="KAL0293231.1"/>
    <property type="molecule type" value="Genomic_DNA"/>
</dbReference>
<organism evidence="1">
    <name type="scientific">Sesamum radiatum</name>
    <name type="common">Black benniseed</name>
    <dbReference type="NCBI Taxonomy" id="300843"/>
    <lineage>
        <taxon>Eukaryota</taxon>
        <taxon>Viridiplantae</taxon>
        <taxon>Streptophyta</taxon>
        <taxon>Embryophyta</taxon>
        <taxon>Tracheophyta</taxon>
        <taxon>Spermatophyta</taxon>
        <taxon>Magnoliopsida</taxon>
        <taxon>eudicotyledons</taxon>
        <taxon>Gunneridae</taxon>
        <taxon>Pentapetalae</taxon>
        <taxon>asterids</taxon>
        <taxon>lamiids</taxon>
        <taxon>Lamiales</taxon>
        <taxon>Pedaliaceae</taxon>
        <taxon>Sesamum</taxon>
    </lineage>
</organism>
<comment type="caution">
    <text evidence="1">The sequence shown here is derived from an EMBL/GenBank/DDBJ whole genome shotgun (WGS) entry which is preliminary data.</text>
</comment>
<sequence length="75" mass="7403">MYVRARGGVVGGGGAEDVVNCVESTDGLYDAVGTEEGAEGGTSGCFDASRASETLGVGGRTTCPRPCPPPRPQGG</sequence>
<dbReference type="AlphaFoldDB" id="A0AAW2JHI3"/>
<accession>A0AAW2JHI3</accession>
<protein>
    <submittedName>
        <fullName evidence="1">Uncharacterized protein</fullName>
    </submittedName>
</protein>
<proteinExistence type="predicted"/>
<name>A0AAW2JHI3_SESRA</name>
<evidence type="ECO:0000313" key="1">
    <source>
        <dbReference type="EMBL" id="KAL0293231.1"/>
    </source>
</evidence>
<gene>
    <name evidence="1" type="ORF">Sradi_6949700</name>
</gene>
<reference evidence="1" key="1">
    <citation type="submission" date="2020-06" db="EMBL/GenBank/DDBJ databases">
        <authorList>
            <person name="Li T."/>
            <person name="Hu X."/>
            <person name="Zhang T."/>
            <person name="Song X."/>
            <person name="Zhang H."/>
            <person name="Dai N."/>
            <person name="Sheng W."/>
            <person name="Hou X."/>
            <person name="Wei L."/>
        </authorList>
    </citation>
    <scope>NUCLEOTIDE SEQUENCE</scope>
    <source>
        <strain evidence="1">G02</strain>
        <tissue evidence="1">Leaf</tissue>
    </source>
</reference>
<reference evidence="1" key="2">
    <citation type="journal article" date="2024" name="Plant">
        <title>Genomic evolution and insights into agronomic trait innovations of Sesamum species.</title>
        <authorList>
            <person name="Miao H."/>
            <person name="Wang L."/>
            <person name="Qu L."/>
            <person name="Liu H."/>
            <person name="Sun Y."/>
            <person name="Le M."/>
            <person name="Wang Q."/>
            <person name="Wei S."/>
            <person name="Zheng Y."/>
            <person name="Lin W."/>
            <person name="Duan Y."/>
            <person name="Cao H."/>
            <person name="Xiong S."/>
            <person name="Wang X."/>
            <person name="Wei L."/>
            <person name="Li C."/>
            <person name="Ma Q."/>
            <person name="Ju M."/>
            <person name="Zhao R."/>
            <person name="Li G."/>
            <person name="Mu C."/>
            <person name="Tian Q."/>
            <person name="Mei H."/>
            <person name="Zhang T."/>
            <person name="Gao T."/>
            <person name="Zhang H."/>
        </authorList>
    </citation>
    <scope>NUCLEOTIDE SEQUENCE</scope>
    <source>
        <strain evidence="1">G02</strain>
    </source>
</reference>